<keyword evidence="4 5" id="KW-0143">Chaperone</keyword>
<keyword evidence="2 5" id="KW-0690">Ribosome biogenesis</keyword>
<dbReference type="Pfam" id="PF01782">
    <property type="entry name" value="RimM"/>
    <property type="match status" value="1"/>
</dbReference>
<keyword evidence="9" id="KW-1185">Reference proteome</keyword>
<dbReference type="Gene3D" id="2.40.30.60">
    <property type="entry name" value="RimM"/>
    <property type="match status" value="1"/>
</dbReference>
<gene>
    <name evidence="5" type="primary">rimM</name>
    <name evidence="8" type="ORF">GGR27_000537</name>
</gene>
<dbReference type="Proteomes" id="UP000770785">
    <property type="component" value="Unassembled WGS sequence"/>
</dbReference>
<keyword evidence="1 5" id="KW-0963">Cytoplasm</keyword>
<dbReference type="InterPro" id="IPR009000">
    <property type="entry name" value="Transl_B-barrel_sf"/>
</dbReference>
<keyword evidence="3 5" id="KW-0698">rRNA processing</keyword>
<evidence type="ECO:0000259" key="6">
    <source>
        <dbReference type="Pfam" id="PF01782"/>
    </source>
</evidence>
<feature type="domain" description="Ribosome maturation factor RimM PRC barrel" evidence="7">
    <location>
        <begin position="98"/>
        <end position="163"/>
    </location>
</feature>
<dbReference type="InterPro" id="IPR011033">
    <property type="entry name" value="PRC_barrel-like_sf"/>
</dbReference>
<evidence type="ECO:0000256" key="2">
    <source>
        <dbReference type="ARBA" id="ARBA00022517"/>
    </source>
</evidence>
<organism evidence="8 9">
    <name type="scientific">Neolewinella antarctica</name>
    <dbReference type="NCBI Taxonomy" id="442734"/>
    <lineage>
        <taxon>Bacteria</taxon>
        <taxon>Pseudomonadati</taxon>
        <taxon>Bacteroidota</taxon>
        <taxon>Saprospiria</taxon>
        <taxon>Saprospirales</taxon>
        <taxon>Lewinellaceae</taxon>
        <taxon>Neolewinella</taxon>
    </lineage>
</organism>
<reference evidence="8 9" key="1">
    <citation type="submission" date="2020-03" db="EMBL/GenBank/DDBJ databases">
        <title>Genomic Encyclopedia of Type Strains, Phase IV (KMG-IV): sequencing the most valuable type-strain genomes for metagenomic binning, comparative biology and taxonomic classification.</title>
        <authorList>
            <person name="Goeker M."/>
        </authorList>
    </citation>
    <scope>NUCLEOTIDE SEQUENCE [LARGE SCALE GENOMIC DNA]</scope>
    <source>
        <strain evidence="8 9">DSM 105096</strain>
    </source>
</reference>
<comment type="function">
    <text evidence="5">An accessory protein needed during the final step in the assembly of 30S ribosomal subunit, possibly for assembly of the head region. Essential for efficient processing of 16S rRNA. May be needed both before and after RbfA during the maturation of 16S rRNA. It has affinity for free ribosomal 30S subunits but not for 70S ribosomes.</text>
</comment>
<accession>A0ABX0X7S5</accession>
<sequence length="174" mass="19236">MELIEIGWVGRAHGLKGEIKAHIQEFYEDDLFAATSVHIGDPAVPYFLEQVRAGGAVILKIENLDSREQISLLSNRPLFLMSTQVTQRDERDATPFDALVGYRIKAEGYPLLGPITGIMDLPSHYLAELTVDGKEILIPLHEDLVESVDEEKKILGMLLPEGLLDLGGAVSEEE</sequence>
<comment type="subunit">
    <text evidence="5">Binds ribosomal protein uS19.</text>
</comment>
<dbReference type="SUPFAM" id="SSF50447">
    <property type="entry name" value="Translation proteins"/>
    <property type="match status" value="1"/>
</dbReference>
<dbReference type="Gene3D" id="2.30.30.240">
    <property type="entry name" value="PRC-barrel domain"/>
    <property type="match status" value="1"/>
</dbReference>
<evidence type="ECO:0000256" key="4">
    <source>
        <dbReference type="ARBA" id="ARBA00023186"/>
    </source>
</evidence>
<dbReference type="InterPro" id="IPR011961">
    <property type="entry name" value="RimM"/>
</dbReference>
<dbReference type="PANTHER" id="PTHR33692">
    <property type="entry name" value="RIBOSOME MATURATION FACTOR RIMM"/>
    <property type="match status" value="1"/>
</dbReference>
<dbReference type="Pfam" id="PF24986">
    <property type="entry name" value="PRC_RimM"/>
    <property type="match status" value="1"/>
</dbReference>
<feature type="domain" description="RimM N-terminal" evidence="6">
    <location>
        <begin position="6"/>
        <end position="79"/>
    </location>
</feature>
<dbReference type="SUPFAM" id="SSF50346">
    <property type="entry name" value="PRC-barrel domain"/>
    <property type="match status" value="1"/>
</dbReference>
<comment type="similarity">
    <text evidence="5">Belongs to the RimM family.</text>
</comment>
<dbReference type="HAMAP" id="MF_00014">
    <property type="entry name" value="Ribosome_mat_RimM"/>
    <property type="match status" value="1"/>
</dbReference>
<dbReference type="RefSeq" id="WP_168035831.1">
    <property type="nucleotide sequence ID" value="NZ_JAATJH010000001.1"/>
</dbReference>
<name>A0ABX0X7S5_9BACT</name>
<comment type="domain">
    <text evidence="5">The PRC barrel domain binds ribosomal protein uS19.</text>
</comment>
<evidence type="ECO:0000313" key="9">
    <source>
        <dbReference type="Proteomes" id="UP000770785"/>
    </source>
</evidence>
<evidence type="ECO:0000256" key="1">
    <source>
        <dbReference type="ARBA" id="ARBA00022490"/>
    </source>
</evidence>
<evidence type="ECO:0000313" key="8">
    <source>
        <dbReference type="EMBL" id="NJC25056.1"/>
    </source>
</evidence>
<dbReference type="PANTHER" id="PTHR33692:SF1">
    <property type="entry name" value="RIBOSOME MATURATION FACTOR RIMM"/>
    <property type="match status" value="1"/>
</dbReference>
<dbReference type="InterPro" id="IPR056792">
    <property type="entry name" value="PRC_RimM"/>
</dbReference>
<comment type="caution">
    <text evidence="8">The sequence shown here is derived from an EMBL/GenBank/DDBJ whole genome shotgun (WGS) entry which is preliminary data.</text>
</comment>
<proteinExistence type="inferred from homology"/>
<dbReference type="InterPro" id="IPR002676">
    <property type="entry name" value="RimM_N"/>
</dbReference>
<protein>
    <recommendedName>
        <fullName evidence="5">Ribosome maturation factor RimM</fullName>
    </recommendedName>
</protein>
<dbReference type="EMBL" id="JAATJH010000001">
    <property type="protein sequence ID" value="NJC25056.1"/>
    <property type="molecule type" value="Genomic_DNA"/>
</dbReference>
<evidence type="ECO:0000256" key="5">
    <source>
        <dbReference type="HAMAP-Rule" id="MF_00014"/>
    </source>
</evidence>
<evidence type="ECO:0000259" key="7">
    <source>
        <dbReference type="Pfam" id="PF24986"/>
    </source>
</evidence>
<evidence type="ECO:0000256" key="3">
    <source>
        <dbReference type="ARBA" id="ARBA00022552"/>
    </source>
</evidence>
<dbReference type="InterPro" id="IPR036976">
    <property type="entry name" value="RimM_N_sf"/>
</dbReference>
<comment type="subcellular location">
    <subcellularLocation>
        <location evidence="5">Cytoplasm</location>
    </subcellularLocation>
</comment>